<keyword evidence="6" id="KW-0051">Antiviral defense</keyword>
<keyword evidence="7 8" id="KW-0472">Membrane</keyword>
<dbReference type="Proteomes" id="UP000235104">
    <property type="component" value="Unassembled WGS sequence"/>
</dbReference>
<name>A0ABU9UKQ1_9CORY</name>
<evidence type="ECO:0000256" key="7">
    <source>
        <dbReference type="ARBA" id="ARBA00023136"/>
    </source>
</evidence>
<dbReference type="RefSeq" id="WP_180952125.1">
    <property type="nucleotide sequence ID" value="NZ_PKHR02000020.1"/>
</dbReference>
<feature type="transmembrane region" description="Helical" evidence="8">
    <location>
        <begin position="142"/>
        <end position="163"/>
    </location>
</feature>
<organism evidence="10 11">
    <name type="scientific">Corynebacterium hesseae</name>
    <dbReference type="NCBI Taxonomy" id="2913502"/>
    <lineage>
        <taxon>Bacteria</taxon>
        <taxon>Bacillati</taxon>
        <taxon>Actinomycetota</taxon>
        <taxon>Actinomycetes</taxon>
        <taxon>Mycobacteriales</taxon>
        <taxon>Corynebacteriaceae</taxon>
        <taxon>Corynebacterium</taxon>
    </lineage>
</organism>
<keyword evidence="5 8" id="KW-1133">Transmembrane helix</keyword>
<evidence type="ECO:0000256" key="3">
    <source>
        <dbReference type="ARBA" id="ARBA00022692"/>
    </source>
</evidence>
<evidence type="ECO:0000313" key="10">
    <source>
        <dbReference type="EMBL" id="MEM5986695.1"/>
    </source>
</evidence>
<keyword evidence="11" id="KW-1185">Reference proteome</keyword>
<feature type="transmembrane region" description="Helical" evidence="8">
    <location>
        <begin position="60"/>
        <end position="81"/>
    </location>
</feature>
<evidence type="ECO:0000256" key="4">
    <source>
        <dbReference type="ARBA" id="ARBA00022741"/>
    </source>
</evidence>
<dbReference type="EMBL" id="PKHR02000020">
    <property type="protein sequence ID" value="MEM5986695.1"/>
    <property type="molecule type" value="Genomic_DNA"/>
</dbReference>
<evidence type="ECO:0000256" key="6">
    <source>
        <dbReference type="ARBA" id="ARBA00023118"/>
    </source>
</evidence>
<comment type="caution">
    <text evidence="10">The sequence shown here is derived from an EMBL/GenBank/DDBJ whole genome shotgun (WGS) entry which is preliminary data.</text>
</comment>
<comment type="subcellular location">
    <subcellularLocation>
        <location evidence="1">Cell membrane</location>
    </subcellularLocation>
</comment>
<keyword evidence="2" id="KW-1003">Cell membrane</keyword>
<feature type="domain" description="Pycsar effector protein" evidence="9">
    <location>
        <begin position="9"/>
        <end position="161"/>
    </location>
</feature>
<sequence>MNKSDPIDTAWKIHAAIIDWTGKVDNKASFALAIESALLTAVITLSGQDRALAGLSGWGLAWYILGVLLLAVSAFCAICVVRPRLRGQHLSDEAPANFIYFGHLRQLTSDEVEKHLTDTNLLPVLAKQLVEMSKIAWTKHRWVQWSLTLAPVGVVFLAISATYG</sequence>
<gene>
    <name evidence="10" type="ORF">CYJ44_011100</name>
</gene>
<proteinExistence type="predicted"/>
<evidence type="ECO:0000256" key="2">
    <source>
        <dbReference type="ARBA" id="ARBA00022475"/>
    </source>
</evidence>
<keyword evidence="3 8" id="KW-0812">Transmembrane</keyword>
<dbReference type="InterPro" id="IPR043760">
    <property type="entry name" value="PycTM_dom"/>
</dbReference>
<accession>A0ABU9UKQ1</accession>
<evidence type="ECO:0000313" key="11">
    <source>
        <dbReference type="Proteomes" id="UP000235104"/>
    </source>
</evidence>
<evidence type="ECO:0000256" key="1">
    <source>
        <dbReference type="ARBA" id="ARBA00004236"/>
    </source>
</evidence>
<reference evidence="10" key="1">
    <citation type="submission" date="2017-12" db="EMBL/GenBank/DDBJ databases">
        <authorList>
            <person name="Thomas-White K."/>
            <person name="Wolfe A.J."/>
        </authorList>
    </citation>
    <scope>NUCLEOTIDE SEQUENCE</scope>
    <source>
        <strain evidence="10">UMB0043</strain>
    </source>
</reference>
<evidence type="ECO:0000256" key="5">
    <source>
        <dbReference type="ARBA" id="ARBA00022989"/>
    </source>
</evidence>
<dbReference type="Pfam" id="PF18967">
    <property type="entry name" value="PycTM"/>
    <property type="match status" value="1"/>
</dbReference>
<evidence type="ECO:0000256" key="8">
    <source>
        <dbReference type="SAM" id="Phobius"/>
    </source>
</evidence>
<protein>
    <submittedName>
        <fullName evidence="10">Pycsar system effector family protein</fullName>
    </submittedName>
</protein>
<evidence type="ECO:0000259" key="9">
    <source>
        <dbReference type="Pfam" id="PF18967"/>
    </source>
</evidence>
<keyword evidence="4" id="KW-0547">Nucleotide-binding</keyword>